<dbReference type="SUPFAM" id="SSF51905">
    <property type="entry name" value="FAD/NAD(P)-binding domain"/>
    <property type="match status" value="1"/>
</dbReference>
<dbReference type="InterPro" id="IPR002938">
    <property type="entry name" value="FAD-bd"/>
</dbReference>
<dbReference type="EMBL" id="BOMV01000007">
    <property type="protein sequence ID" value="GIE93802.1"/>
    <property type="molecule type" value="Genomic_DNA"/>
</dbReference>
<evidence type="ECO:0000259" key="3">
    <source>
        <dbReference type="Pfam" id="PF01494"/>
    </source>
</evidence>
<keyword evidence="5" id="KW-1185">Reference proteome</keyword>
<dbReference type="Proteomes" id="UP000636960">
    <property type="component" value="Unassembled WGS sequence"/>
</dbReference>
<dbReference type="Gene3D" id="3.50.50.60">
    <property type="entry name" value="FAD/NAD(P)-binding domain"/>
    <property type="match status" value="1"/>
</dbReference>
<evidence type="ECO:0000256" key="2">
    <source>
        <dbReference type="ARBA" id="ARBA00023033"/>
    </source>
</evidence>
<dbReference type="PANTHER" id="PTHR13789">
    <property type="entry name" value="MONOOXYGENASE"/>
    <property type="match status" value="1"/>
</dbReference>
<dbReference type="InterPro" id="IPR036188">
    <property type="entry name" value="FAD/NAD-bd_sf"/>
</dbReference>
<organism evidence="4 5">
    <name type="scientific">Paractinoplanes rishiriensis</name>
    <dbReference type="NCBI Taxonomy" id="1050105"/>
    <lineage>
        <taxon>Bacteria</taxon>
        <taxon>Bacillati</taxon>
        <taxon>Actinomycetota</taxon>
        <taxon>Actinomycetes</taxon>
        <taxon>Micromonosporales</taxon>
        <taxon>Micromonosporaceae</taxon>
        <taxon>Paractinoplanes</taxon>
    </lineage>
</organism>
<dbReference type="InterPro" id="IPR050493">
    <property type="entry name" value="FAD-dep_Monooxygenase_BioMet"/>
</dbReference>
<evidence type="ECO:0000313" key="5">
    <source>
        <dbReference type="Proteomes" id="UP000636960"/>
    </source>
</evidence>
<dbReference type="AlphaFoldDB" id="A0A919MZH4"/>
<evidence type="ECO:0000313" key="4">
    <source>
        <dbReference type="EMBL" id="GIE93802.1"/>
    </source>
</evidence>
<keyword evidence="1" id="KW-0560">Oxidoreductase</keyword>
<reference evidence="4" key="1">
    <citation type="submission" date="2021-01" db="EMBL/GenBank/DDBJ databases">
        <title>Whole genome shotgun sequence of Actinoplanes rishiriensis NBRC 108556.</title>
        <authorList>
            <person name="Komaki H."/>
            <person name="Tamura T."/>
        </authorList>
    </citation>
    <scope>NUCLEOTIDE SEQUENCE</scope>
    <source>
        <strain evidence="4">NBRC 108556</strain>
    </source>
</reference>
<comment type="caution">
    <text evidence="4">The sequence shown here is derived from an EMBL/GenBank/DDBJ whole genome shotgun (WGS) entry which is preliminary data.</text>
</comment>
<dbReference type="PANTHER" id="PTHR13789:SF309">
    <property type="entry name" value="PUTATIVE (AFU_ORTHOLOGUE AFUA_6G14510)-RELATED"/>
    <property type="match status" value="1"/>
</dbReference>
<dbReference type="Pfam" id="PF01494">
    <property type="entry name" value="FAD_binding_3"/>
    <property type="match status" value="1"/>
</dbReference>
<dbReference type="PRINTS" id="PR00420">
    <property type="entry name" value="RNGMNOXGNASE"/>
</dbReference>
<gene>
    <name evidence="4" type="ORF">Ari01nite_12670</name>
</gene>
<dbReference type="GO" id="GO:0071949">
    <property type="term" value="F:FAD binding"/>
    <property type="evidence" value="ECO:0007669"/>
    <property type="project" value="InterPro"/>
</dbReference>
<proteinExistence type="predicted"/>
<name>A0A919MZH4_9ACTN</name>
<dbReference type="RefSeq" id="WP_239162506.1">
    <property type="nucleotide sequence ID" value="NZ_BOMV01000007.1"/>
</dbReference>
<sequence length="396" mass="41425">MTIAGTKIVLIAGGGIAGTVAALALHRAGWQPRIFEARPASADLRGAFLTVAVNGLAALRAIDLDPARLLAAGYPTPTLTMSNGAGRTLAVLPLGGPTADGTTTTTIRRADLYQALRGEAASRGIPIEYGRALHDLDERPDGVTVTFADGSTAGGDLLVGADGLHSRTRHVLNPGGPAPTYLGLLNAGGFTTGPVAAAAGATPGMVYMAFGRRAFFGWSTAPDGTVWWFANPPRRRPVVPGEFTPESWRAHLLELFAADALPAADIIRATPAVLGPWNTDDLPRVPTWRTARTVLLGDAAHAMSPSSGQGASMAMEDAATLGRCLAEEPDLATALGRYERRRRARVEKVVAQGRRNGSGKTAGPLGAALRDAMFPLIMKLVYGKGNPQAWILDHRV</sequence>
<feature type="domain" description="FAD-binding" evidence="3">
    <location>
        <begin position="9"/>
        <end position="351"/>
    </location>
</feature>
<dbReference type="GO" id="GO:0004497">
    <property type="term" value="F:monooxygenase activity"/>
    <property type="evidence" value="ECO:0007669"/>
    <property type="project" value="UniProtKB-KW"/>
</dbReference>
<accession>A0A919MZH4</accession>
<keyword evidence="2" id="KW-0503">Monooxygenase</keyword>
<evidence type="ECO:0000256" key="1">
    <source>
        <dbReference type="ARBA" id="ARBA00023002"/>
    </source>
</evidence>
<protein>
    <submittedName>
        <fullName evidence="4">FAD-dependent oxidoreductase</fullName>
    </submittedName>
</protein>